<dbReference type="PROSITE" id="PS00166">
    <property type="entry name" value="ENOYL_COA_HYDRATASE"/>
    <property type="match status" value="1"/>
</dbReference>
<dbReference type="InterPro" id="IPR029045">
    <property type="entry name" value="ClpP/crotonase-like_dom_sf"/>
</dbReference>
<feature type="compositionally biased region" description="Low complexity" evidence="4">
    <location>
        <begin position="310"/>
        <end position="335"/>
    </location>
</feature>
<dbReference type="InterPro" id="IPR018376">
    <property type="entry name" value="Enoyl-CoA_hyd/isom_CS"/>
</dbReference>
<gene>
    <name evidence="6" type="ORF">KC01_LOCUS37265</name>
</gene>
<keyword evidence="7" id="KW-1185">Reference proteome</keyword>
<evidence type="ECO:0000313" key="7">
    <source>
        <dbReference type="Proteomes" id="UP001497482"/>
    </source>
</evidence>
<evidence type="ECO:0000256" key="1">
    <source>
        <dbReference type="ARBA" id="ARBA00023054"/>
    </source>
</evidence>
<dbReference type="InterPro" id="IPR027882">
    <property type="entry name" value="SOGA1/2-like_CC"/>
</dbReference>
<name>A0AAV2MBK1_KNICA</name>
<feature type="region of interest" description="Disordered" evidence="4">
    <location>
        <begin position="834"/>
        <end position="916"/>
    </location>
</feature>
<feature type="compositionally biased region" description="Gly residues" evidence="4">
    <location>
        <begin position="11"/>
        <end position="21"/>
    </location>
</feature>
<dbReference type="PANTHER" id="PTHR15705:SF1">
    <property type="entry name" value="RIKEN CDNA 9330159F19 GENE"/>
    <property type="match status" value="1"/>
</dbReference>
<evidence type="ECO:0000259" key="5">
    <source>
        <dbReference type="Pfam" id="PF14818"/>
    </source>
</evidence>
<reference evidence="6 7" key="1">
    <citation type="submission" date="2024-04" db="EMBL/GenBank/DDBJ databases">
        <authorList>
            <person name="Waldvogel A.-M."/>
            <person name="Schoenle A."/>
        </authorList>
    </citation>
    <scope>NUCLEOTIDE SEQUENCE [LARGE SCALE GENOMIC DNA]</scope>
</reference>
<feature type="compositionally biased region" description="Polar residues" evidence="4">
    <location>
        <begin position="516"/>
        <end position="529"/>
    </location>
</feature>
<sequence>MWSAFMNGSGLQAGGGAGGVPSQGWEFVPCSRMDRGKAKHRNPLKRISSPPTVFSQIYEQQFQASGAEHGAAQSELRGQMWPGPEPQQQHARLKKKFEELKKRHTEDKEEWIREKESLLREVANIQGGENRRILLDLKSVLEEVQVEVKREEEKRSELQLQYTRDRCSWELEKAELKRRIAQLESRAGSRLVTGGVQSVAGLGAGGIQRSPQKYLDDSLCREREEQKRILADTHTTAMDLRYRLEHNERDWLREKADLLERFDVERREWECQLKDMQRKIEELYCEVRTKREGVGVDIRKNYDETEPRLSRCSSSTGSSLLSSSSQSEQRSTLCSHFGSNNKPSRDGQSHLTAGFLTNTHAQVQAIYEEAVRSRRGANTEELDNILFHGCAESHIPTAKENENVQNPRENPLWTDQKYGSEKKRNTTALNAALKEIARVSEELCSYQEEIRQKSGENRSHPEQRDLGLRNINSRPDVVEPCDLSEIYDELRALEREHWTLSPENTWRPHSGPGASWKTSLSSPENHQETLSAGTCLEIDSAAPPIPPRSSSWNLSPQQDTDLNMPECPMTTARKCHSPCVVVDRKCTSPSIVRKFEAMLQENEGKVLIDGTVSSCSVPANQNCNVSCCHSRWSCDASKLTNKVPSYGTVQKSFSEVNIVTAAKKMGPDYTLTGANFKSQEVHPKPQSVIERPVLLSSLDMPSTSSVLQSSRRNITLEQKTAEFNRCLFQAGMGREVEEQETSDLTPLLCQQVLLTSAASGEELLTREALLQQHYSELPTRCFAVEPDLTQSLSISHIMKQSPEPPAQNRCYSRDQPISKEQETHDLLSKEKHAAQWEHNTQHAQRPEVKLRRRAQSKEATDAHTSERLTSDNMSLSVSSSSSESDHEEEPQSRAAVTQQSFAENKQKLQPKHAPLPSDCWRTGLRMMNEHPWKPLTLAAYPRPEGSRSNYGAVERILKNYENAAKSMNQPNPDVSVSEKSEPELDMLDMDSVPTLFIRETLPRSASTHKVLEMKEIQLTVQRNQESSTTSQVLKPKSFSRPACPANRRRPSQMAVNRGCVDRTEGFMLPKPQSSPQCFHGLRNNSMFRGVKLLLKSCSSTGARVRLFQRQCSGWVYCSSHGLNLDEIREKLLAFPGGSIDLHKQNSGIAVLTINNPARMNAFSGSMMVDLEGRVEELENWSDGKAVIVHGAAGTFSSGSDLNAVRAIANPQDGMKMCMFMQNTLTRLQRLPLISVALVDGKALGGGAELVTACDFVLMVEGSVVQFVHKHMGLVPGWGGASRLVRRVGPQNALKILAGAIKGESSFYLMP</sequence>
<feature type="compositionally biased region" description="Basic and acidic residues" evidence="4">
    <location>
        <begin position="844"/>
        <end position="869"/>
    </location>
</feature>
<dbReference type="Pfam" id="PF14818">
    <property type="entry name" value="SOGA1-2-like_CC"/>
    <property type="match status" value="1"/>
</dbReference>
<dbReference type="Gene3D" id="3.90.226.10">
    <property type="entry name" value="2-enoyl-CoA Hydratase, Chain A, domain 1"/>
    <property type="match status" value="1"/>
</dbReference>
<protein>
    <recommendedName>
        <fullName evidence="5">SOGA 1/2-like coiled-coil domain-containing protein</fullName>
    </recommendedName>
</protein>
<dbReference type="InterPro" id="IPR001753">
    <property type="entry name" value="Enoyl-CoA_hydra/iso"/>
</dbReference>
<dbReference type="EMBL" id="OZ035829">
    <property type="protein sequence ID" value="CAL1610702.1"/>
    <property type="molecule type" value="Genomic_DNA"/>
</dbReference>
<evidence type="ECO:0000256" key="3">
    <source>
        <dbReference type="SAM" id="Coils"/>
    </source>
</evidence>
<evidence type="ECO:0000256" key="2">
    <source>
        <dbReference type="RuleBase" id="RU003707"/>
    </source>
</evidence>
<proteinExistence type="inferred from homology"/>
<feature type="region of interest" description="Disordered" evidence="4">
    <location>
        <begin position="305"/>
        <end position="351"/>
    </location>
</feature>
<dbReference type="CDD" id="cd06558">
    <property type="entry name" value="crotonase-like"/>
    <property type="match status" value="1"/>
</dbReference>
<feature type="region of interest" description="Disordered" evidence="4">
    <location>
        <begin position="504"/>
        <end position="529"/>
    </location>
</feature>
<feature type="coiled-coil region" evidence="3">
    <location>
        <begin position="259"/>
        <end position="286"/>
    </location>
</feature>
<comment type="similarity">
    <text evidence="2">Belongs to the enoyl-CoA hydratase/isomerase family.</text>
</comment>
<organism evidence="6 7">
    <name type="scientific">Knipowitschia caucasica</name>
    <name type="common">Caucasian dwarf goby</name>
    <name type="synonym">Pomatoschistus caucasicus</name>
    <dbReference type="NCBI Taxonomy" id="637954"/>
    <lineage>
        <taxon>Eukaryota</taxon>
        <taxon>Metazoa</taxon>
        <taxon>Chordata</taxon>
        <taxon>Craniata</taxon>
        <taxon>Vertebrata</taxon>
        <taxon>Euteleostomi</taxon>
        <taxon>Actinopterygii</taxon>
        <taxon>Neopterygii</taxon>
        <taxon>Teleostei</taxon>
        <taxon>Neoteleostei</taxon>
        <taxon>Acanthomorphata</taxon>
        <taxon>Gobiaria</taxon>
        <taxon>Gobiiformes</taxon>
        <taxon>Gobioidei</taxon>
        <taxon>Gobiidae</taxon>
        <taxon>Gobiinae</taxon>
        <taxon>Knipowitschia</taxon>
    </lineage>
</organism>
<evidence type="ECO:0000256" key="4">
    <source>
        <dbReference type="SAM" id="MobiDB-lite"/>
    </source>
</evidence>
<evidence type="ECO:0000313" key="6">
    <source>
        <dbReference type="EMBL" id="CAL1610702.1"/>
    </source>
</evidence>
<dbReference type="GO" id="GO:0003824">
    <property type="term" value="F:catalytic activity"/>
    <property type="evidence" value="ECO:0007669"/>
    <property type="project" value="InterPro"/>
</dbReference>
<dbReference type="SUPFAM" id="SSF52096">
    <property type="entry name" value="ClpP/crotonase"/>
    <property type="match status" value="1"/>
</dbReference>
<feature type="coiled-coil region" evidence="3">
    <location>
        <begin position="90"/>
        <end position="161"/>
    </location>
</feature>
<feature type="compositionally biased region" description="Polar residues" evidence="4">
    <location>
        <begin position="1022"/>
        <end position="1032"/>
    </location>
</feature>
<dbReference type="PANTHER" id="PTHR15705">
    <property type="entry name" value="MCG7194, ISOFORM CRA_A"/>
    <property type="match status" value="1"/>
</dbReference>
<accession>A0AAV2MBK1</accession>
<feature type="region of interest" description="Disordered" evidence="4">
    <location>
        <begin position="1022"/>
        <end position="1050"/>
    </location>
</feature>
<keyword evidence="1 3" id="KW-0175">Coiled coil</keyword>
<feature type="domain" description="SOGA 1/2-like coiled-coil" evidence="5">
    <location>
        <begin position="238"/>
        <end position="291"/>
    </location>
</feature>
<dbReference type="Pfam" id="PF00378">
    <property type="entry name" value="ECH_1"/>
    <property type="match status" value="1"/>
</dbReference>
<dbReference type="Proteomes" id="UP001497482">
    <property type="component" value="Chromosome 7"/>
</dbReference>
<feature type="region of interest" description="Disordered" evidence="4">
    <location>
        <begin position="1"/>
        <end position="21"/>
    </location>
</feature>
<feature type="compositionally biased region" description="Polar residues" evidence="4">
    <location>
        <begin position="894"/>
        <end position="903"/>
    </location>
</feature>